<keyword evidence="3" id="KW-1185">Reference proteome</keyword>
<dbReference type="PANTHER" id="PTHR13174">
    <property type="entry name" value="D-GLUCURONYL C5-EPIMERASE"/>
    <property type="match status" value="1"/>
</dbReference>
<dbReference type="OrthoDB" id="5914444at2759"/>
<dbReference type="PANTHER" id="PTHR13174:SF3">
    <property type="entry name" value="D-GLUCURONYL C5-EPIMERASE"/>
    <property type="match status" value="1"/>
</dbReference>
<name>A0A0B1SR73_OESDE</name>
<sequence>MSCDLIITKRSQGVPMSTQWSPTPYYYPIQIAQYGLQHYSRMLGALHNAGCYVFLDSSPRLHVLSFDWFPVENASFTILVRVIETNMLVLLNYVPTHDPRCVWNDSISFAGLEQISFSYSLGELRNQWYSVTRDALVDTARALSSMNMIKKKDANVILHPGAHFLLIQPAVHQKCFIVAHGLLLGDVKLVSLGFRGLVAVRQRIEQSENAHRKSFLTAADWLVSNQEENGGWSVPVERSIADRRLVLPAGWYSAMAQVCWDRKFGSFRYC</sequence>
<proteinExistence type="predicted"/>
<organism evidence="2 3">
    <name type="scientific">Oesophagostomum dentatum</name>
    <name type="common">Nodular worm</name>
    <dbReference type="NCBI Taxonomy" id="61180"/>
    <lineage>
        <taxon>Eukaryota</taxon>
        <taxon>Metazoa</taxon>
        <taxon>Ecdysozoa</taxon>
        <taxon>Nematoda</taxon>
        <taxon>Chromadorea</taxon>
        <taxon>Rhabditida</taxon>
        <taxon>Rhabditina</taxon>
        <taxon>Rhabditomorpha</taxon>
        <taxon>Strongyloidea</taxon>
        <taxon>Strongylidae</taxon>
        <taxon>Oesophagostomum</taxon>
    </lineage>
</organism>
<protein>
    <recommendedName>
        <fullName evidence="1">D-glucuronyl C5-epimerase beta-sandwich domain-containing protein</fullName>
    </recommendedName>
</protein>
<evidence type="ECO:0000313" key="2">
    <source>
        <dbReference type="EMBL" id="KHJ85665.1"/>
    </source>
</evidence>
<dbReference type="Proteomes" id="UP000053660">
    <property type="component" value="Unassembled WGS sequence"/>
</dbReference>
<dbReference type="GO" id="GO:0047464">
    <property type="term" value="F:heparosan-N-sulfate-glucuronate 5-epimerase activity"/>
    <property type="evidence" value="ECO:0007669"/>
    <property type="project" value="InterPro"/>
</dbReference>
<dbReference type="InterPro" id="IPR039721">
    <property type="entry name" value="C5-epimerase"/>
</dbReference>
<accession>A0A0B1SR73</accession>
<dbReference type="EMBL" id="KN563023">
    <property type="protein sequence ID" value="KHJ85665.1"/>
    <property type="molecule type" value="Genomic_DNA"/>
</dbReference>
<dbReference type="GO" id="GO:0015012">
    <property type="term" value="P:heparan sulfate proteoglycan biosynthetic process"/>
    <property type="evidence" value="ECO:0007669"/>
    <property type="project" value="InterPro"/>
</dbReference>
<reference evidence="2 3" key="1">
    <citation type="submission" date="2014-03" db="EMBL/GenBank/DDBJ databases">
        <title>Draft genome of the hookworm Oesophagostomum dentatum.</title>
        <authorList>
            <person name="Mitreva M."/>
        </authorList>
    </citation>
    <scope>NUCLEOTIDE SEQUENCE [LARGE SCALE GENOMIC DNA]</scope>
    <source>
        <strain evidence="2 3">OD-Hann</strain>
    </source>
</reference>
<dbReference type="InterPro" id="IPR059154">
    <property type="entry name" value="Glce_b_sandwich"/>
</dbReference>
<evidence type="ECO:0000259" key="1">
    <source>
        <dbReference type="Pfam" id="PF21174"/>
    </source>
</evidence>
<gene>
    <name evidence="2" type="ORF">OESDEN_14604</name>
</gene>
<dbReference type="Pfam" id="PF21174">
    <property type="entry name" value="Glce_b_sandwich"/>
    <property type="match status" value="1"/>
</dbReference>
<dbReference type="AlphaFoldDB" id="A0A0B1SR73"/>
<feature type="domain" description="D-glucuronyl C5-epimerase beta-sandwich" evidence="1">
    <location>
        <begin position="48"/>
        <end position="153"/>
    </location>
</feature>
<dbReference type="GO" id="GO:0005794">
    <property type="term" value="C:Golgi apparatus"/>
    <property type="evidence" value="ECO:0007669"/>
    <property type="project" value="TreeGrafter"/>
</dbReference>
<evidence type="ECO:0000313" key="3">
    <source>
        <dbReference type="Proteomes" id="UP000053660"/>
    </source>
</evidence>